<dbReference type="InterPro" id="IPR020946">
    <property type="entry name" value="Flavin_mOase-like"/>
</dbReference>
<gene>
    <name evidence="5" type="ORF">CDV36_001883</name>
</gene>
<evidence type="ECO:0000313" key="6">
    <source>
        <dbReference type="Proteomes" id="UP000277212"/>
    </source>
</evidence>
<keyword evidence="3" id="KW-0521">NADP</keyword>
<keyword evidence="1" id="KW-0285">Flavoprotein</keyword>
<dbReference type="PANTHER" id="PTHR43098">
    <property type="entry name" value="L-ORNITHINE N(5)-MONOOXYGENASE-RELATED"/>
    <property type="match status" value="1"/>
</dbReference>
<evidence type="ECO:0008006" key="7">
    <source>
        <dbReference type="Google" id="ProtNLM"/>
    </source>
</evidence>
<reference evidence="5 6" key="1">
    <citation type="submission" date="2017-06" db="EMBL/GenBank/DDBJ databases">
        <title>Comparative genomic analysis of Ambrosia Fusariam Clade fungi.</title>
        <authorList>
            <person name="Stajich J.E."/>
            <person name="Carrillo J."/>
            <person name="Kijimoto T."/>
            <person name="Eskalen A."/>
            <person name="O'Donnell K."/>
            <person name="Kasson M."/>
        </authorList>
    </citation>
    <scope>NUCLEOTIDE SEQUENCE [LARGE SCALE GENOMIC DNA]</scope>
    <source>
        <strain evidence="5">UCR3666</strain>
    </source>
</reference>
<dbReference type="GO" id="GO:0050660">
    <property type="term" value="F:flavin adenine dinucleotide binding"/>
    <property type="evidence" value="ECO:0007669"/>
    <property type="project" value="InterPro"/>
</dbReference>
<dbReference type="AlphaFoldDB" id="A0A3M2SLN0"/>
<dbReference type="Gene3D" id="3.50.50.60">
    <property type="entry name" value="FAD/NAD(P)-binding domain"/>
    <property type="match status" value="2"/>
</dbReference>
<keyword evidence="6" id="KW-1185">Reference proteome</keyword>
<dbReference type="PANTHER" id="PTHR43098:SF5">
    <property type="entry name" value="DUAL-FUNCTIONAL MONOOXYGENASE_METHYLTRANSFERASE PSOF"/>
    <property type="match status" value="1"/>
</dbReference>
<proteinExistence type="predicted"/>
<dbReference type="OrthoDB" id="66881at2759"/>
<dbReference type="GO" id="GO:0050661">
    <property type="term" value="F:NADP binding"/>
    <property type="evidence" value="ECO:0007669"/>
    <property type="project" value="InterPro"/>
</dbReference>
<organism evidence="5 6">
    <name type="scientific">Fusarium kuroshium</name>
    <dbReference type="NCBI Taxonomy" id="2010991"/>
    <lineage>
        <taxon>Eukaryota</taxon>
        <taxon>Fungi</taxon>
        <taxon>Dikarya</taxon>
        <taxon>Ascomycota</taxon>
        <taxon>Pezizomycotina</taxon>
        <taxon>Sordariomycetes</taxon>
        <taxon>Hypocreomycetidae</taxon>
        <taxon>Hypocreales</taxon>
        <taxon>Nectriaceae</taxon>
        <taxon>Fusarium</taxon>
        <taxon>Fusarium solani species complex</taxon>
    </lineage>
</organism>
<name>A0A3M2SLN0_9HYPO</name>
<evidence type="ECO:0000256" key="4">
    <source>
        <dbReference type="ARBA" id="ARBA00023002"/>
    </source>
</evidence>
<keyword evidence="4" id="KW-0560">Oxidoreductase</keyword>
<dbReference type="SUPFAM" id="SSF51905">
    <property type="entry name" value="FAD/NAD(P)-binding domain"/>
    <property type="match status" value="1"/>
</dbReference>
<evidence type="ECO:0000256" key="3">
    <source>
        <dbReference type="ARBA" id="ARBA00022857"/>
    </source>
</evidence>
<dbReference type="InterPro" id="IPR050775">
    <property type="entry name" value="FAD-binding_Monooxygenases"/>
</dbReference>
<evidence type="ECO:0000256" key="2">
    <source>
        <dbReference type="ARBA" id="ARBA00022827"/>
    </source>
</evidence>
<comment type="caution">
    <text evidence="5">The sequence shown here is derived from an EMBL/GenBank/DDBJ whole genome shotgun (WGS) entry which is preliminary data.</text>
</comment>
<protein>
    <recommendedName>
        <fullName evidence="7">FAD/NAD(P)-binding domain-containing protein</fullName>
    </recommendedName>
</protein>
<dbReference type="Proteomes" id="UP000277212">
    <property type="component" value="Unassembled WGS sequence"/>
</dbReference>
<evidence type="ECO:0000313" key="5">
    <source>
        <dbReference type="EMBL" id="RMJ18463.1"/>
    </source>
</evidence>
<dbReference type="InterPro" id="IPR036188">
    <property type="entry name" value="FAD/NAD-bd_sf"/>
</dbReference>
<accession>A0A3M2SLN0</accession>
<dbReference type="Pfam" id="PF00743">
    <property type="entry name" value="FMO-like"/>
    <property type="match status" value="1"/>
</dbReference>
<sequence>MGSIPEVLNVDALVVGAGVAGIYSTYRLSRSGLNVQCIDTADDVGGTWYWNTYPGAMSDTETYLYRFSWDKEDLRSYPWPRHYIYQPEILEYLRHVVDRHDLRKYMRFNTEMGKAVWDDQRSIWVISCSGDLVIHARYLVNCLGLLSKPNYPDIPGISSFAGDLIHTAKWDHTVELQGKTVGIIGNGSTGVQVMTAIAPKVGRLVSFQRHPQYSVPSGQGPIPEGYRDKINQNYDQIWKDVWASSTAFGVPETTRKTMEATPEERRQVFQEVWDQGNGFRFMFSAFGDLTTNLEANEEACKFLRSKIDEIVKDPHKAKALKPCDLYARRPLCDTGYYQIFNRDNVDIVDLRETSIKTIAPEGIVTADGTLHRLDVLIFATGFDAIEGNYLRIQITGRDGKSIQKHWEAGPTAYGAVACSGFPNMFLVSGPQGAFANFPVVIESEIDFITDCILHSEKKQSRRIEVSAKAEQQWSELCDQLVEGSLFKTTASWIFGSNVEGRKSSTKFYFGGLNRYREWTRKEADAGFPGFS</sequence>
<evidence type="ECO:0000256" key="1">
    <source>
        <dbReference type="ARBA" id="ARBA00022630"/>
    </source>
</evidence>
<keyword evidence="2" id="KW-0274">FAD</keyword>
<dbReference type="EMBL" id="NKUJ01000019">
    <property type="protein sequence ID" value="RMJ18463.1"/>
    <property type="molecule type" value="Genomic_DNA"/>
</dbReference>
<dbReference type="GO" id="GO:0004499">
    <property type="term" value="F:N,N-dimethylaniline monooxygenase activity"/>
    <property type="evidence" value="ECO:0007669"/>
    <property type="project" value="InterPro"/>
</dbReference>